<keyword evidence="3" id="KW-0614">Plasmid</keyword>
<reference evidence="2" key="2">
    <citation type="submission" date="2018-01" db="EMBL/GenBank/DDBJ databases">
        <authorList>
            <person name="Clerissi C."/>
        </authorList>
    </citation>
    <scope>NUCLEOTIDE SEQUENCE</scope>
    <source>
        <strain evidence="2">Cupriavidus taiwanensis STM 8556</strain>
    </source>
</reference>
<dbReference type="AlphaFoldDB" id="A0A375FKH2"/>
<protein>
    <submittedName>
        <fullName evidence="2">Uncharacterized protein</fullName>
    </submittedName>
</protein>
<sequence>MPFALEIFEPGYLAACALPLLRQVQTAERRSGPAGAFRARSPAKRLRSMPHQVANAGEDFGTPGWATDQIVVTASRDIDETLVARGQAAAQVMRSVSLSATGYVVKLAFDGQQHAGTDILGTHGLARHLPSAEGCTPEAGRIADAILDEAEAGPRPDRHRVGTGRPASAALCANWMRSALRAKRAIGWSKKLRAELAAARHEARDAAVVQAETRARLETQVAALTTRLAACRRCSAESGRRPGHGAVGTRRGGVLRSTAPPPPPPPPSAPAPVVCYRNAAGQSWDG</sequence>
<evidence type="ECO:0000313" key="4">
    <source>
        <dbReference type="Proteomes" id="UP000256952"/>
    </source>
</evidence>
<dbReference type="Proteomes" id="UP000256952">
    <property type="component" value="Unassembled WGS sequence"/>
</dbReference>
<reference evidence="3 4" key="1">
    <citation type="submission" date="2018-01" db="EMBL/GenBank/DDBJ databases">
        <authorList>
            <person name="Gaut B.S."/>
            <person name="Morton B.R."/>
            <person name="Clegg M.T."/>
            <person name="Duvall M.R."/>
        </authorList>
    </citation>
    <scope>NUCLEOTIDE SEQUENCE [LARGE SCALE GENOMIC DNA]</scope>
    <source>
        <strain evidence="3">Cupriavidus taiwanensis STM 8555</strain>
        <plasmid evidence="3">I</plasmid>
    </source>
</reference>
<evidence type="ECO:0000256" key="1">
    <source>
        <dbReference type="SAM" id="MobiDB-lite"/>
    </source>
</evidence>
<evidence type="ECO:0000313" key="2">
    <source>
        <dbReference type="EMBL" id="SOZ75257.1"/>
    </source>
</evidence>
<feature type="region of interest" description="Disordered" evidence="1">
    <location>
        <begin position="235"/>
        <end position="286"/>
    </location>
</feature>
<name>A0A375FKH2_9BURK</name>
<dbReference type="EMBL" id="OFTH01000053">
    <property type="protein sequence ID" value="SOZ75257.1"/>
    <property type="molecule type" value="Genomic_DNA"/>
</dbReference>
<dbReference type="EMBL" id="LT984809">
    <property type="protein sequence ID" value="SPD49010.1"/>
    <property type="molecule type" value="Genomic_DNA"/>
</dbReference>
<proteinExistence type="predicted"/>
<evidence type="ECO:0000313" key="3">
    <source>
        <dbReference type="EMBL" id="SPD49010.1"/>
    </source>
</evidence>
<feature type="compositionally biased region" description="Pro residues" evidence="1">
    <location>
        <begin position="259"/>
        <end position="270"/>
    </location>
</feature>
<gene>
    <name evidence="3" type="ORF">CBM2612_P0355</name>
    <name evidence="2" type="ORF">CBM2613_U20002</name>
</gene>
<geneLocation type="plasmid" evidence="3">
    <name>I</name>
</geneLocation>
<accession>A0A375FKH2</accession>
<organism evidence="2 4">
    <name type="scientific">Cupriavidus taiwanensis</name>
    <dbReference type="NCBI Taxonomy" id="164546"/>
    <lineage>
        <taxon>Bacteria</taxon>
        <taxon>Pseudomonadati</taxon>
        <taxon>Pseudomonadota</taxon>
        <taxon>Betaproteobacteria</taxon>
        <taxon>Burkholderiales</taxon>
        <taxon>Burkholderiaceae</taxon>
        <taxon>Cupriavidus</taxon>
    </lineage>
</organism>